<dbReference type="InterPro" id="IPR008271">
    <property type="entry name" value="Ser/Thr_kinase_AS"/>
</dbReference>
<proteinExistence type="predicted"/>
<dbReference type="EMBL" id="UZAK01034297">
    <property type="protein sequence ID" value="VDP43774.1"/>
    <property type="molecule type" value="Genomic_DNA"/>
</dbReference>
<dbReference type="PANTHER" id="PTHR24346">
    <property type="entry name" value="MAP/MICROTUBULE AFFINITY-REGULATING KINASE"/>
    <property type="match status" value="1"/>
</dbReference>
<evidence type="ECO:0000313" key="6">
    <source>
        <dbReference type="EMBL" id="VDP43774.1"/>
    </source>
</evidence>
<dbReference type="GO" id="GO:0005737">
    <property type="term" value="C:cytoplasm"/>
    <property type="evidence" value="ECO:0007669"/>
    <property type="project" value="TreeGrafter"/>
</dbReference>
<evidence type="ECO:0000256" key="3">
    <source>
        <dbReference type="SAM" id="MobiDB-lite"/>
    </source>
</evidence>
<protein>
    <submittedName>
        <fullName evidence="8">Protein kinase domain-containing protein</fullName>
    </submittedName>
</protein>
<dbReference type="STRING" id="6186.A0A183K8D2"/>
<dbReference type="GO" id="GO:0000226">
    <property type="term" value="P:microtubule cytoskeleton organization"/>
    <property type="evidence" value="ECO:0007669"/>
    <property type="project" value="TreeGrafter"/>
</dbReference>
<keyword evidence="7" id="KW-1185">Reference proteome</keyword>
<evidence type="ECO:0000256" key="4">
    <source>
        <dbReference type="SAM" id="Phobius"/>
    </source>
</evidence>
<feature type="compositionally biased region" description="Basic residues" evidence="3">
    <location>
        <begin position="137"/>
        <end position="149"/>
    </location>
</feature>
<feature type="domain" description="Protein kinase" evidence="5">
    <location>
        <begin position="1"/>
        <end position="332"/>
    </location>
</feature>
<feature type="region of interest" description="Disordered" evidence="3">
    <location>
        <begin position="134"/>
        <end position="165"/>
    </location>
</feature>
<dbReference type="GO" id="GO:0005524">
    <property type="term" value="F:ATP binding"/>
    <property type="evidence" value="ECO:0007669"/>
    <property type="project" value="UniProtKB-KW"/>
</dbReference>
<dbReference type="SMART" id="SM00220">
    <property type="entry name" value="S_TKc"/>
    <property type="match status" value="1"/>
</dbReference>
<reference evidence="8" key="1">
    <citation type="submission" date="2016-06" db="UniProtKB">
        <authorList>
            <consortium name="WormBaseParasite"/>
        </authorList>
    </citation>
    <scope>IDENTIFICATION</scope>
</reference>
<evidence type="ECO:0000256" key="1">
    <source>
        <dbReference type="ARBA" id="ARBA00022741"/>
    </source>
</evidence>
<organism evidence="8">
    <name type="scientific">Schistosoma curassoni</name>
    <dbReference type="NCBI Taxonomy" id="6186"/>
    <lineage>
        <taxon>Eukaryota</taxon>
        <taxon>Metazoa</taxon>
        <taxon>Spiralia</taxon>
        <taxon>Lophotrochozoa</taxon>
        <taxon>Platyhelminthes</taxon>
        <taxon>Trematoda</taxon>
        <taxon>Digenea</taxon>
        <taxon>Strigeidida</taxon>
        <taxon>Schistosomatoidea</taxon>
        <taxon>Schistosomatidae</taxon>
        <taxon>Schistosoma</taxon>
    </lineage>
</organism>
<evidence type="ECO:0000256" key="2">
    <source>
        <dbReference type="ARBA" id="ARBA00022840"/>
    </source>
</evidence>
<keyword evidence="2" id="KW-0067">ATP-binding</keyword>
<dbReference type="WBParaSite" id="SCUD_0001126101-mRNA-1">
    <property type="protein sequence ID" value="SCUD_0001126101-mRNA-1"/>
    <property type="gene ID" value="SCUD_0001126101"/>
</dbReference>
<keyword evidence="4" id="KW-1133">Transmembrane helix</keyword>
<name>A0A183K8D2_9TREM</name>
<feature type="transmembrane region" description="Helical" evidence="4">
    <location>
        <begin position="260"/>
        <end position="277"/>
    </location>
</feature>
<evidence type="ECO:0000259" key="5">
    <source>
        <dbReference type="PROSITE" id="PS50011"/>
    </source>
</evidence>
<dbReference type="PROSITE" id="PS50011">
    <property type="entry name" value="PROTEIN_KINASE_DOM"/>
    <property type="match status" value="1"/>
</dbReference>
<dbReference type="AlphaFoldDB" id="A0A183K8D2"/>
<sequence>MKKMNNHWKELERIAQDKVGWRTLVIETFSHLNLVMEYVAGGDLNRRIVKYGKLSEPEGRIVFAQLIAAVNHLHERNIIHRDIKAENILFTYDIKHTTTTNTTETFIKTKKLKQKNHQTMNDENKPIGKIQKLLHQQQRHQHHQPHQQHQHPNPLQSLHKPDNNVTSSKLKMKQEYSKNNPLHNMNSINNGKKLIKQKLYQFNSMEDLCPDHYRVKLVDFGFSKLIKETNQQLTTFCGSPAYAAPELFESKSYRGGPVDMWALGIVLFFMLTGLLPFNGTTVGQVRRLVLNNCGLQPPDYLSPAAADLYRNLTTRQPDLRPTASQLIKYAQFARKDLTPIEIILRQRSTWTNWLTAQLGNVHQWILNEFYVHRLMESLMNITEKSSDTLNELPTTPHIKQNLINSSSSSGYKINKNISTSNDVIPSSNHLIHKQSIHTIPSITTNQTDHETLNQLNEINSSDQDDAELEAANYLLSNLGITTDEIQNSYNYSTRCAVTGAYRIMLHKIHR</sequence>
<dbReference type="InterPro" id="IPR000719">
    <property type="entry name" value="Prot_kinase_dom"/>
</dbReference>
<keyword evidence="1" id="KW-0547">Nucleotide-binding</keyword>
<dbReference type="InterPro" id="IPR011009">
    <property type="entry name" value="Kinase-like_dom_sf"/>
</dbReference>
<evidence type="ECO:0000313" key="8">
    <source>
        <dbReference type="WBParaSite" id="SCUD_0001126101-mRNA-1"/>
    </source>
</evidence>
<dbReference type="GO" id="GO:0035556">
    <property type="term" value="P:intracellular signal transduction"/>
    <property type="evidence" value="ECO:0007669"/>
    <property type="project" value="TreeGrafter"/>
</dbReference>
<dbReference type="Pfam" id="PF00069">
    <property type="entry name" value="Pkinase"/>
    <property type="match status" value="2"/>
</dbReference>
<dbReference type="PROSITE" id="PS00108">
    <property type="entry name" value="PROTEIN_KINASE_ST"/>
    <property type="match status" value="1"/>
</dbReference>
<reference evidence="6 7" key="2">
    <citation type="submission" date="2018-11" db="EMBL/GenBank/DDBJ databases">
        <authorList>
            <consortium name="Pathogen Informatics"/>
        </authorList>
    </citation>
    <scope>NUCLEOTIDE SEQUENCE [LARGE SCALE GENOMIC DNA]</scope>
    <source>
        <strain evidence="6">Dakar</strain>
        <strain evidence="7">Dakar, Senegal</strain>
    </source>
</reference>
<gene>
    <name evidence="6" type="ORF">SCUD_LOCUS11261</name>
</gene>
<keyword evidence="4" id="KW-0472">Membrane</keyword>
<dbReference type="Gene3D" id="1.10.510.10">
    <property type="entry name" value="Transferase(Phosphotransferase) domain 1"/>
    <property type="match status" value="2"/>
</dbReference>
<dbReference type="SUPFAM" id="SSF56112">
    <property type="entry name" value="Protein kinase-like (PK-like)"/>
    <property type="match status" value="1"/>
</dbReference>
<dbReference type="Proteomes" id="UP000279833">
    <property type="component" value="Unassembled WGS sequence"/>
</dbReference>
<dbReference type="PANTHER" id="PTHR24346:SF49">
    <property type="entry name" value="NIM1 SERINE_THREONINE PROTEIN KINASE"/>
    <property type="match status" value="1"/>
</dbReference>
<accession>A0A183K8D2</accession>
<dbReference type="GO" id="GO:0050321">
    <property type="term" value="F:tau-protein kinase activity"/>
    <property type="evidence" value="ECO:0007669"/>
    <property type="project" value="TreeGrafter"/>
</dbReference>
<evidence type="ECO:0000313" key="7">
    <source>
        <dbReference type="Proteomes" id="UP000279833"/>
    </source>
</evidence>
<keyword evidence="4" id="KW-0812">Transmembrane</keyword>